<accession>A0AAV1KU22</accession>
<sequence length="40" mass="4682">MEVEEAICVYLGTPSSLNIRDKYANYFVNEGRVEWQDTKI</sequence>
<gene>
    <name evidence="1" type="ORF">PARMNEM_LOCUS7109</name>
</gene>
<dbReference type="Proteomes" id="UP001314205">
    <property type="component" value="Unassembled WGS sequence"/>
</dbReference>
<keyword evidence="2" id="KW-1185">Reference proteome</keyword>
<protein>
    <submittedName>
        <fullName evidence="1">Uncharacterized protein</fullName>
    </submittedName>
</protein>
<reference evidence="1 2" key="1">
    <citation type="submission" date="2023-11" db="EMBL/GenBank/DDBJ databases">
        <authorList>
            <person name="Hedman E."/>
            <person name="Englund M."/>
            <person name="Stromberg M."/>
            <person name="Nyberg Akerstrom W."/>
            <person name="Nylinder S."/>
            <person name="Jareborg N."/>
            <person name="Kallberg Y."/>
            <person name="Kronander E."/>
        </authorList>
    </citation>
    <scope>NUCLEOTIDE SEQUENCE [LARGE SCALE GENOMIC DNA]</scope>
</reference>
<dbReference type="AlphaFoldDB" id="A0AAV1KU22"/>
<name>A0AAV1KU22_9NEOP</name>
<evidence type="ECO:0000313" key="1">
    <source>
        <dbReference type="EMBL" id="CAK1586109.1"/>
    </source>
</evidence>
<organism evidence="1 2">
    <name type="scientific">Parnassius mnemosyne</name>
    <name type="common">clouded apollo</name>
    <dbReference type="NCBI Taxonomy" id="213953"/>
    <lineage>
        <taxon>Eukaryota</taxon>
        <taxon>Metazoa</taxon>
        <taxon>Ecdysozoa</taxon>
        <taxon>Arthropoda</taxon>
        <taxon>Hexapoda</taxon>
        <taxon>Insecta</taxon>
        <taxon>Pterygota</taxon>
        <taxon>Neoptera</taxon>
        <taxon>Endopterygota</taxon>
        <taxon>Lepidoptera</taxon>
        <taxon>Glossata</taxon>
        <taxon>Ditrysia</taxon>
        <taxon>Papilionoidea</taxon>
        <taxon>Papilionidae</taxon>
        <taxon>Parnassiinae</taxon>
        <taxon>Parnassini</taxon>
        <taxon>Parnassius</taxon>
        <taxon>Driopa</taxon>
    </lineage>
</organism>
<comment type="caution">
    <text evidence="1">The sequence shown here is derived from an EMBL/GenBank/DDBJ whole genome shotgun (WGS) entry which is preliminary data.</text>
</comment>
<proteinExistence type="predicted"/>
<evidence type="ECO:0000313" key="2">
    <source>
        <dbReference type="Proteomes" id="UP001314205"/>
    </source>
</evidence>
<dbReference type="EMBL" id="CAVLGL010000080">
    <property type="protein sequence ID" value="CAK1586109.1"/>
    <property type="molecule type" value="Genomic_DNA"/>
</dbReference>